<keyword evidence="7" id="KW-0539">Nucleus</keyword>
<dbReference type="VEuPathDB" id="FungiDB:BDEG_21716"/>
<dbReference type="AlphaFoldDB" id="A0A177WDA8"/>
<keyword evidence="5" id="KW-0963">Cytoplasm</keyword>
<proteinExistence type="inferred from homology"/>
<protein>
    <recommendedName>
        <fullName evidence="8">Importin N-terminal domain-containing protein</fullName>
    </recommendedName>
</protein>
<evidence type="ECO:0000256" key="7">
    <source>
        <dbReference type="ARBA" id="ARBA00023242"/>
    </source>
</evidence>
<keyword evidence="4" id="KW-0813">Transport</keyword>
<comment type="similarity">
    <text evidence="3">Belongs to the XPO2/CSE1 family.</text>
</comment>
<sequence length="984" mass="111022">MFDYSLQQQLITIADTMNTQEQQQLQTISECLRQTLEPATRKAAEQQLISSEQVPGFSILLLKLIDNTAVDISVRFAAALYFKNFTKKEWAQSDDGQDKIPEADRSTIKTIIVSLMITVPFSLRNPLSDAVTIIADSDFPTKWSNLLPDLVARLNLQDLDINVGVLQTAHYIFKRWRHHFRSDALYSEIKFAISQFAVPYLEFFKAIDSMIDASSADKPRITKLLEILLLLEKIFFSLNCHDLPEFFEDNQAHFMNLFAKYLTYQNSIIESDPDEAGPIEKIKSMTCEIIDLYARLYEDDFPRLPEFVQIIWTLLTSTSGEPKNNMLVNRMMSFLTSIVKPAHHRHFFEQPGSLERICGQIVLPNMELQTAEEELFEDDAIEYIRRDLEGSTSDSRRTAAAELVRGLLEHFSGQVTLIFSNYITKYLEMYEADRVKNWKAKDTALFLITALSAKSVTAQVGVTQINEHIPIIPVFSANVLPDIQAPVDGALNPIIKVDAIKYLTIFRSQLTKEQLMNVIPHVVNHLSSTNYVVHTWAAHAIERILALKSGNSLMFTPTDTVLFASSVIRHLFDRIESGRTPEKLAENDYLMKCIMRVIATARDQLPDIQMVLSRFVSVTNPAIVADFELFLVQPFLEILQMDVPEFTPYVFQIFAQMLTLRPDPGLSPAYQQLMTPLLTPTLWQTLGNIPALVVLLQAYIRKGHVEIAQQSQLSPFLGVCQMLLGSRHTDQHGFDLLMTIFETFPLSVLTSYTKNIFVVLLTRLSQGKVSRFSTDFVKFICFLLVIDKHDINVDTIVEILDSVQPTPLFGGLLQSVLIPNLKNLFVLNDRKKCCVAMTRLLFEGNSLLSDAYINLWPTLFAVVLDLAEAAHSLKSTDGTDKLTVSAPAEDDPDILSSMDFAEDTGYQVSFVRLSTMGKLGKTNMVDGVADPASYLVQQVSKCNGDTAGMTAQEISRREKIRMILSSAPFQQSIIPRLQKLGTTV</sequence>
<evidence type="ECO:0000256" key="1">
    <source>
        <dbReference type="ARBA" id="ARBA00004123"/>
    </source>
</evidence>
<feature type="domain" description="Importin N-terminal" evidence="8">
    <location>
        <begin position="44"/>
        <end position="118"/>
    </location>
</feature>
<dbReference type="eggNOG" id="KOG1992">
    <property type="taxonomic scope" value="Eukaryota"/>
</dbReference>
<dbReference type="Gene3D" id="1.25.10.10">
    <property type="entry name" value="Leucine-rich Repeat Variant"/>
    <property type="match status" value="1"/>
</dbReference>
<reference evidence="9 10" key="1">
    <citation type="submission" date="2006-10" db="EMBL/GenBank/DDBJ databases">
        <title>The Genome Sequence of Batrachochytrium dendrobatidis JEL423.</title>
        <authorList>
            <consortium name="The Broad Institute Genome Sequencing Platform"/>
            <person name="Birren B."/>
            <person name="Lander E."/>
            <person name="Galagan J."/>
            <person name="Cuomo C."/>
            <person name="Devon K."/>
            <person name="Jaffe D."/>
            <person name="Butler J."/>
            <person name="Alvarez P."/>
            <person name="Gnerre S."/>
            <person name="Grabherr M."/>
            <person name="Kleber M."/>
            <person name="Mauceli E."/>
            <person name="Brockman W."/>
            <person name="Young S."/>
            <person name="LaButti K."/>
            <person name="Sykes S."/>
            <person name="DeCaprio D."/>
            <person name="Crawford M."/>
            <person name="Koehrsen M."/>
            <person name="Engels R."/>
            <person name="Montgomery P."/>
            <person name="Pearson M."/>
            <person name="Howarth C."/>
            <person name="Larson L."/>
            <person name="White J."/>
            <person name="O'Leary S."/>
            <person name="Kodira C."/>
            <person name="Zeng Q."/>
            <person name="Yandava C."/>
            <person name="Alvarado L."/>
            <person name="Longcore J."/>
            <person name="James T."/>
        </authorList>
    </citation>
    <scope>NUCLEOTIDE SEQUENCE [LARGE SCALE GENOMIC DNA]</scope>
    <source>
        <strain evidence="9 10">JEL423</strain>
    </source>
</reference>
<evidence type="ECO:0000256" key="3">
    <source>
        <dbReference type="ARBA" id="ARBA00008669"/>
    </source>
</evidence>
<dbReference type="SMART" id="SM00913">
    <property type="entry name" value="IBN_N"/>
    <property type="match status" value="1"/>
</dbReference>
<evidence type="ECO:0000313" key="10">
    <source>
        <dbReference type="Proteomes" id="UP000077115"/>
    </source>
</evidence>
<accession>A0A177WDA8</accession>
<name>A0A177WDA8_BATDL</name>
<dbReference type="SUPFAM" id="SSF48371">
    <property type="entry name" value="ARM repeat"/>
    <property type="match status" value="1"/>
</dbReference>
<dbReference type="EMBL" id="DS022301">
    <property type="protein sequence ID" value="OAJ37722.1"/>
    <property type="molecule type" value="Genomic_DNA"/>
</dbReference>
<dbReference type="STRING" id="403673.A0A177WDA8"/>
<organism evidence="9 10">
    <name type="scientific">Batrachochytrium dendrobatidis (strain JEL423)</name>
    <dbReference type="NCBI Taxonomy" id="403673"/>
    <lineage>
        <taxon>Eukaryota</taxon>
        <taxon>Fungi</taxon>
        <taxon>Fungi incertae sedis</taxon>
        <taxon>Chytridiomycota</taxon>
        <taxon>Chytridiomycota incertae sedis</taxon>
        <taxon>Chytridiomycetes</taxon>
        <taxon>Rhizophydiales</taxon>
        <taxon>Rhizophydiales incertae sedis</taxon>
        <taxon>Batrachochytrium</taxon>
    </lineage>
</organism>
<dbReference type="GO" id="GO:0005049">
    <property type="term" value="F:nuclear export signal receptor activity"/>
    <property type="evidence" value="ECO:0007669"/>
    <property type="project" value="TreeGrafter"/>
</dbReference>
<dbReference type="InterPro" id="IPR001494">
    <property type="entry name" value="Importin-beta_N"/>
</dbReference>
<reference evidence="9 10" key="2">
    <citation type="submission" date="2016-05" db="EMBL/GenBank/DDBJ databases">
        <title>Lineage-specific infection strategies underlie the spectrum of fungal disease in amphibians.</title>
        <authorList>
            <person name="Cuomo C.A."/>
            <person name="Farrer R.A."/>
            <person name="James T."/>
            <person name="Longcore J."/>
            <person name="Birren B."/>
        </authorList>
    </citation>
    <scope>NUCLEOTIDE SEQUENCE [LARGE SCALE GENOMIC DNA]</scope>
    <source>
        <strain evidence="9 10">JEL423</strain>
    </source>
</reference>
<dbReference type="PANTHER" id="PTHR10997">
    <property type="entry name" value="IMPORTIN-7, 8, 11"/>
    <property type="match status" value="1"/>
</dbReference>
<gene>
    <name evidence="9" type="ORF">BDEG_21716</name>
</gene>
<dbReference type="Proteomes" id="UP000077115">
    <property type="component" value="Unassembled WGS sequence"/>
</dbReference>
<dbReference type="InterPro" id="IPR005043">
    <property type="entry name" value="XPO2_C"/>
</dbReference>
<evidence type="ECO:0000256" key="2">
    <source>
        <dbReference type="ARBA" id="ARBA00004496"/>
    </source>
</evidence>
<dbReference type="PROSITE" id="PS50166">
    <property type="entry name" value="IMPORTIN_B_NT"/>
    <property type="match status" value="1"/>
</dbReference>
<dbReference type="Pfam" id="PF03810">
    <property type="entry name" value="IBN_N"/>
    <property type="match status" value="1"/>
</dbReference>
<dbReference type="GO" id="GO:0031267">
    <property type="term" value="F:small GTPase binding"/>
    <property type="evidence" value="ECO:0007669"/>
    <property type="project" value="InterPro"/>
</dbReference>
<evidence type="ECO:0000259" key="8">
    <source>
        <dbReference type="PROSITE" id="PS50166"/>
    </source>
</evidence>
<dbReference type="PANTHER" id="PTHR10997:SF8">
    <property type="entry name" value="EXPORTIN-2"/>
    <property type="match status" value="1"/>
</dbReference>
<dbReference type="GO" id="GO:0006606">
    <property type="term" value="P:protein import into nucleus"/>
    <property type="evidence" value="ECO:0007669"/>
    <property type="project" value="TreeGrafter"/>
</dbReference>
<dbReference type="InterPro" id="IPR011989">
    <property type="entry name" value="ARM-like"/>
</dbReference>
<dbReference type="Pfam" id="PF08506">
    <property type="entry name" value="Cse1"/>
    <property type="match status" value="1"/>
</dbReference>
<dbReference type="InterPro" id="IPR013713">
    <property type="entry name" value="XPO2_central"/>
</dbReference>
<dbReference type="InterPro" id="IPR016024">
    <property type="entry name" value="ARM-type_fold"/>
</dbReference>
<dbReference type="GO" id="GO:0006611">
    <property type="term" value="P:protein export from nucleus"/>
    <property type="evidence" value="ECO:0007669"/>
    <property type="project" value="TreeGrafter"/>
</dbReference>
<evidence type="ECO:0000256" key="4">
    <source>
        <dbReference type="ARBA" id="ARBA00022448"/>
    </source>
</evidence>
<evidence type="ECO:0000256" key="5">
    <source>
        <dbReference type="ARBA" id="ARBA00022490"/>
    </source>
</evidence>
<dbReference type="Pfam" id="PF03378">
    <property type="entry name" value="CAS_CSE1"/>
    <property type="match status" value="1"/>
</dbReference>
<comment type="subcellular location">
    <subcellularLocation>
        <location evidence="2">Cytoplasm</location>
    </subcellularLocation>
    <subcellularLocation>
        <location evidence="1">Nucleus</location>
    </subcellularLocation>
</comment>
<evidence type="ECO:0000256" key="6">
    <source>
        <dbReference type="ARBA" id="ARBA00022927"/>
    </source>
</evidence>
<keyword evidence="6" id="KW-0653">Protein transport</keyword>
<dbReference type="OrthoDB" id="3268246at2759"/>
<dbReference type="GO" id="GO:0005635">
    <property type="term" value="C:nuclear envelope"/>
    <property type="evidence" value="ECO:0007669"/>
    <property type="project" value="TreeGrafter"/>
</dbReference>
<dbReference type="GO" id="GO:0005829">
    <property type="term" value="C:cytosol"/>
    <property type="evidence" value="ECO:0007669"/>
    <property type="project" value="TreeGrafter"/>
</dbReference>
<evidence type="ECO:0000313" key="9">
    <source>
        <dbReference type="EMBL" id="OAJ37722.1"/>
    </source>
</evidence>